<evidence type="ECO:0000313" key="1">
    <source>
        <dbReference type="EMBL" id="KAI4364500.1"/>
    </source>
</evidence>
<accession>A0ACB9QDQ7</accession>
<dbReference type="EMBL" id="CM042885">
    <property type="protein sequence ID" value="KAI4364500.1"/>
    <property type="molecule type" value="Genomic_DNA"/>
</dbReference>
<dbReference type="Proteomes" id="UP001057402">
    <property type="component" value="Chromosome 6"/>
</dbReference>
<gene>
    <name evidence="1" type="ORF">MLD38_020582</name>
</gene>
<evidence type="ECO:0000313" key="2">
    <source>
        <dbReference type="Proteomes" id="UP001057402"/>
    </source>
</evidence>
<sequence length="138" mass="14521">MQMGAAAARGREDELLEGGEVRLGLRPTELPSGSVVGSGGILDGVESAEPDPGLLDGVVDLGDVATPGSLPNVTETALHPDGVKGCWTVTKPSMVMKSGSSVQSRKFSPSNSESKRQKLKLLRVFFVIYVEDVKVVIK</sequence>
<reference evidence="2" key="1">
    <citation type="journal article" date="2023" name="Front. Plant Sci.">
        <title>Chromosomal-level genome assembly of Melastoma candidum provides insights into trichome evolution.</title>
        <authorList>
            <person name="Zhong Y."/>
            <person name="Wu W."/>
            <person name="Sun C."/>
            <person name="Zou P."/>
            <person name="Liu Y."/>
            <person name="Dai S."/>
            <person name="Zhou R."/>
        </authorList>
    </citation>
    <scope>NUCLEOTIDE SEQUENCE [LARGE SCALE GENOMIC DNA]</scope>
</reference>
<protein>
    <submittedName>
        <fullName evidence="1">Uncharacterized protein</fullName>
    </submittedName>
</protein>
<comment type="caution">
    <text evidence="1">The sequence shown here is derived from an EMBL/GenBank/DDBJ whole genome shotgun (WGS) entry which is preliminary data.</text>
</comment>
<organism evidence="1 2">
    <name type="scientific">Melastoma candidum</name>
    <dbReference type="NCBI Taxonomy" id="119954"/>
    <lineage>
        <taxon>Eukaryota</taxon>
        <taxon>Viridiplantae</taxon>
        <taxon>Streptophyta</taxon>
        <taxon>Embryophyta</taxon>
        <taxon>Tracheophyta</taxon>
        <taxon>Spermatophyta</taxon>
        <taxon>Magnoliopsida</taxon>
        <taxon>eudicotyledons</taxon>
        <taxon>Gunneridae</taxon>
        <taxon>Pentapetalae</taxon>
        <taxon>rosids</taxon>
        <taxon>malvids</taxon>
        <taxon>Myrtales</taxon>
        <taxon>Melastomataceae</taxon>
        <taxon>Melastomatoideae</taxon>
        <taxon>Melastomateae</taxon>
        <taxon>Melastoma</taxon>
    </lineage>
</organism>
<proteinExistence type="predicted"/>
<keyword evidence="2" id="KW-1185">Reference proteome</keyword>
<name>A0ACB9QDQ7_9MYRT</name>